<protein>
    <recommendedName>
        <fullName evidence="5">DUF3880 domain-containing protein</fullName>
    </recommendedName>
</protein>
<evidence type="ECO:0000259" key="2">
    <source>
        <dbReference type="Pfam" id="PF13524"/>
    </source>
</evidence>
<dbReference type="InterPro" id="IPR024542">
    <property type="entry name" value="YkvP_N"/>
</dbReference>
<dbReference type="EMBL" id="MTLA01000091">
    <property type="protein sequence ID" value="OOP68651.1"/>
    <property type="molecule type" value="Genomic_DNA"/>
</dbReference>
<dbReference type="InterPro" id="IPR055259">
    <property type="entry name" value="YkvP/CgeB_Glyco_trans-like"/>
</dbReference>
<reference evidence="3 4" key="1">
    <citation type="submission" date="2017-01" db="EMBL/GenBank/DDBJ databases">
        <title>Draft genome sequence of Bacillus oleronius.</title>
        <authorList>
            <person name="Allam M."/>
        </authorList>
    </citation>
    <scope>NUCLEOTIDE SEQUENCE [LARGE SCALE GENOMIC DNA]</scope>
    <source>
        <strain evidence="3 4">DSM 9356</strain>
    </source>
</reference>
<accession>A0A8E2I8C9</accession>
<dbReference type="Proteomes" id="UP000189761">
    <property type="component" value="Unassembled WGS sequence"/>
</dbReference>
<evidence type="ECO:0000313" key="3">
    <source>
        <dbReference type="EMBL" id="OOP68651.1"/>
    </source>
</evidence>
<evidence type="ECO:0008006" key="5">
    <source>
        <dbReference type="Google" id="ProtNLM"/>
    </source>
</evidence>
<feature type="domain" description="Spore protein YkvP/CgeB glycosyl transferase-like" evidence="2">
    <location>
        <begin position="175"/>
        <end position="318"/>
    </location>
</feature>
<proteinExistence type="predicted"/>
<dbReference type="SUPFAM" id="SSF53756">
    <property type="entry name" value="UDP-Glycosyltransferase/glycogen phosphorylase"/>
    <property type="match status" value="1"/>
</dbReference>
<comment type="caution">
    <text evidence="3">The sequence shown here is derived from an EMBL/GenBank/DDBJ whole genome shotgun (WGS) entry which is preliminary data.</text>
</comment>
<dbReference type="Pfam" id="PF13524">
    <property type="entry name" value="Glyco_trans_1_2"/>
    <property type="match status" value="1"/>
</dbReference>
<dbReference type="AlphaFoldDB" id="A0A8E2I8C9"/>
<evidence type="ECO:0000259" key="1">
    <source>
        <dbReference type="Pfam" id="PF12996"/>
    </source>
</evidence>
<dbReference type="Pfam" id="PF12996">
    <property type="entry name" value="DUF3880"/>
    <property type="match status" value="1"/>
</dbReference>
<gene>
    <name evidence="3" type="ORF">BWZ43_09305</name>
</gene>
<feature type="domain" description="Spore protein YkvP N-terminal" evidence="1">
    <location>
        <begin position="3"/>
        <end position="110"/>
    </location>
</feature>
<evidence type="ECO:0000313" key="4">
    <source>
        <dbReference type="Proteomes" id="UP000189761"/>
    </source>
</evidence>
<sequence length="328" mass="37475">MKVLFIDSNEVLMNLLPNGFSSAGHEIMISGSIADFTHLSTMMDQFSPDLVVTYGWGQEQTHEKQYMIKTCVQARQIPHVYWSVEDPLYTDNFVVPLIMVSQPDYIFTICPSKISYFQSLGFRAGYMDWGVQPTIHYPTTPDPQYAVDIAVIANSYDWILNQYSVDQRMESIRNLVIPLVANNIRVDIWGKGWQEMFAYLGLTIDPTWLHGPLPFHECNKVYNSAKINIGFQNYTTQVTQRTYEVLGAGGFLLSQDTPAVRQLFEPGKHLVVSSSPQETLNNVIYYLQAEGERQTIANQGYTAALQHTYRNRVEYMLQILRNEGILSL</sequence>
<name>A0A8E2I8C9_9BACI</name>
<keyword evidence="4" id="KW-1185">Reference proteome</keyword>
<organism evidence="3 4">
    <name type="scientific">Heyndrickxia oleronia</name>
    <dbReference type="NCBI Taxonomy" id="38875"/>
    <lineage>
        <taxon>Bacteria</taxon>
        <taxon>Bacillati</taxon>
        <taxon>Bacillota</taxon>
        <taxon>Bacilli</taxon>
        <taxon>Bacillales</taxon>
        <taxon>Bacillaceae</taxon>
        <taxon>Heyndrickxia</taxon>
    </lineage>
</organism>
<dbReference type="RefSeq" id="WP_169846897.1">
    <property type="nucleotide sequence ID" value="NZ_CP065424.1"/>
</dbReference>